<comment type="caution">
    <text evidence="8">The sequence shown here is derived from an EMBL/GenBank/DDBJ whole genome shotgun (WGS) entry which is preliminary data.</text>
</comment>
<protein>
    <submittedName>
        <fullName evidence="8">DNA-binding transcriptional LysR family regulator</fullName>
    </submittedName>
</protein>
<evidence type="ECO:0000256" key="3">
    <source>
        <dbReference type="ARBA" id="ARBA00022458"/>
    </source>
</evidence>
<sequence>MALTGNDRRYATGARSACDGVLNVAVSFKTLDLNLLKVFDAVMEERSVLRASQRVALSQSAVSHSLARLREMLEDDLFVRTATGMQPTARALTMAPQVREALRSLEAAVEQPRFVPAASTRQFTVAANDFTTMVLASPLLKILGLEAPAIDLIIKPVTRIDLAEQIDLGRIDVAIGVFSDPPSRFRTSLLFEYDDVLIVGGKRKLGRIDNAALARMPLVVVSFGGEQEGAIGGFISERGLARRSEMYDRAALERALSESDRPPRIAVSLPHFLALPALLADSELAAILPRPLARAFERAHAVTTYELPYATAPVEVRLLWHERIEGEPSHDWLHDILRRATADLRGGR</sequence>
<evidence type="ECO:0000256" key="5">
    <source>
        <dbReference type="ARBA" id="ARBA00023125"/>
    </source>
</evidence>
<dbReference type="PROSITE" id="PS50931">
    <property type="entry name" value="HTH_LYSR"/>
    <property type="match status" value="1"/>
</dbReference>
<dbReference type="Pfam" id="PF03466">
    <property type="entry name" value="LysR_substrate"/>
    <property type="match status" value="1"/>
</dbReference>
<dbReference type="Proteomes" id="UP001549291">
    <property type="component" value="Unassembled WGS sequence"/>
</dbReference>
<dbReference type="Pfam" id="PF00126">
    <property type="entry name" value="HTH_1"/>
    <property type="match status" value="1"/>
</dbReference>
<reference evidence="8 9" key="1">
    <citation type="submission" date="2024-06" db="EMBL/GenBank/DDBJ databases">
        <title>Genomic Encyclopedia of Type Strains, Phase V (KMG-V): Genome sequencing to study the core and pangenomes of soil and plant-associated prokaryotes.</title>
        <authorList>
            <person name="Whitman W."/>
        </authorList>
    </citation>
    <scope>NUCLEOTIDE SEQUENCE [LARGE SCALE GENOMIC DNA]</scope>
    <source>
        <strain evidence="8 9">USDA 160</strain>
    </source>
</reference>
<dbReference type="InterPro" id="IPR036388">
    <property type="entry name" value="WH-like_DNA-bd_sf"/>
</dbReference>
<evidence type="ECO:0000313" key="9">
    <source>
        <dbReference type="Proteomes" id="UP001549291"/>
    </source>
</evidence>
<dbReference type="Gene3D" id="1.10.10.10">
    <property type="entry name" value="Winged helix-like DNA-binding domain superfamily/Winged helix DNA-binding domain"/>
    <property type="match status" value="1"/>
</dbReference>
<dbReference type="GO" id="GO:0003677">
    <property type="term" value="F:DNA binding"/>
    <property type="evidence" value="ECO:0007669"/>
    <property type="project" value="UniProtKB-KW"/>
</dbReference>
<keyword evidence="4" id="KW-0805">Transcription regulation</keyword>
<evidence type="ECO:0000256" key="4">
    <source>
        <dbReference type="ARBA" id="ARBA00023015"/>
    </source>
</evidence>
<evidence type="ECO:0000256" key="1">
    <source>
        <dbReference type="ARBA" id="ARBA00003502"/>
    </source>
</evidence>
<evidence type="ECO:0000256" key="6">
    <source>
        <dbReference type="ARBA" id="ARBA00023163"/>
    </source>
</evidence>
<accession>A0ABV2RYU6</accession>
<dbReference type="InterPro" id="IPR036390">
    <property type="entry name" value="WH_DNA-bd_sf"/>
</dbReference>
<keyword evidence="9" id="KW-1185">Reference proteome</keyword>
<dbReference type="InterPro" id="IPR050389">
    <property type="entry name" value="LysR-type_TF"/>
</dbReference>
<keyword evidence="6" id="KW-0804">Transcription</keyword>
<proteinExistence type="inferred from homology"/>
<comment type="function">
    <text evidence="1">NodD regulates the expression of the nodABCFE genes which encode other nodulation proteins. NodD is also a negative regulator of its own expression. Binds flavonoids as inducers.</text>
</comment>
<dbReference type="InterPro" id="IPR000847">
    <property type="entry name" value="LysR_HTH_N"/>
</dbReference>
<dbReference type="SUPFAM" id="SSF53850">
    <property type="entry name" value="Periplasmic binding protein-like II"/>
    <property type="match status" value="1"/>
</dbReference>
<dbReference type="Gene3D" id="3.40.190.10">
    <property type="entry name" value="Periplasmic binding protein-like II"/>
    <property type="match status" value="2"/>
</dbReference>
<dbReference type="InterPro" id="IPR005119">
    <property type="entry name" value="LysR_subst-bd"/>
</dbReference>
<dbReference type="SUPFAM" id="SSF46785">
    <property type="entry name" value="Winged helix' DNA-binding domain"/>
    <property type="match status" value="1"/>
</dbReference>
<evidence type="ECO:0000313" key="8">
    <source>
        <dbReference type="EMBL" id="MET4721725.1"/>
    </source>
</evidence>
<dbReference type="PANTHER" id="PTHR30118">
    <property type="entry name" value="HTH-TYPE TRANSCRIPTIONAL REGULATOR LEUO-RELATED"/>
    <property type="match status" value="1"/>
</dbReference>
<comment type="similarity">
    <text evidence="2">Belongs to the LysR transcriptional regulatory family.</text>
</comment>
<keyword evidence="5 8" id="KW-0238">DNA-binding</keyword>
<name>A0ABV2RYU6_BRAJP</name>
<dbReference type="PANTHER" id="PTHR30118:SF15">
    <property type="entry name" value="TRANSCRIPTIONAL REGULATORY PROTEIN"/>
    <property type="match status" value="1"/>
</dbReference>
<keyword evidence="3" id="KW-0536">Nodulation</keyword>
<evidence type="ECO:0000256" key="2">
    <source>
        <dbReference type="ARBA" id="ARBA00009437"/>
    </source>
</evidence>
<evidence type="ECO:0000259" key="7">
    <source>
        <dbReference type="PROSITE" id="PS50931"/>
    </source>
</evidence>
<organism evidence="8 9">
    <name type="scientific">Bradyrhizobium japonicum</name>
    <dbReference type="NCBI Taxonomy" id="375"/>
    <lineage>
        <taxon>Bacteria</taxon>
        <taxon>Pseudomonadati</taxon>
        <taxon>Pseudomonadota</taxon>
        <taxon>Alphaproteobacteria</taxon>
        <taxon>Hyphomicrobiales</taxon>
        <taxon>Nitrobacteraceae</taxon>
        <taxon>Bradyrhizobium</taxon>
    </lineage>
</organism>
<feature type="domain" description="HTH lysR-type" evidence="7">
    <location>
        <begin position="31"/>
        <end position="88"/>
    </location>
</feature>
<gene>
    <name evidence="8" type="ORF">ABIF63_005831</name>
</gene>
<dbReference type="EMBL" id="JBEPTQ010000002">
    <property type="protein sequence ID" value="MET4721725.1"/>
    <property type="molecule type" value="Genomic_DNA"/>
</dbReference>